<evidence type="ECO:0000313" key="2">
    <source>
        <dbReference type="EMBL" id="GAK50386.1"/>
    </source>
</evidence>
<sequence length="180" mass="20924">MWNYRVVRKKHIWRHPDTQEEQTSYSYGIHEAYYDQQGNVGMITQEAVEPYGETIEELRHAWVMMAEAFGQPLLDDEQIPEPGYDRQYDILAASCETDTGEVETIESVLRAQSDEERKAHDAAQEQQRQQTEETHQHQFVGTPTLKELIERLYADYAAAEKKCNGTELSNISEIITDRKK</sequence>
<dbReference type="STRING" id="1499966.U14_01616"/>
<keyword evidence="3" id="KW-1185">Reference proteome</keyword>
<dbReference type="Proteomes" id="UP000030700">
    <property type="component" value="Unassembled WGS sequence"/>
</dbReference>
<evidence type="ECO:0000313" key="3">
    <source>
        <dbReference type="Proteomes" id="UP000030700"/>
    </source>
</evidence>
<gene>
    <name evidence="2" type="ORF">U14_01616</name>
</gene>
<organism evidence="2">
    <name type="scientific">Candidatus Moduliflexus flocculans</name>
    <dbReference type="NCBI Taxonomy" id="1499966"/>
    <lineage>
        <taxon>Bacteria</taxon>
        <taxon>Candidatus Moduliflexota</taxon>
        <taxon>Candidatus Moduliflexia</taxon>
        <taxon>Candidatus Moduliflexales</taxon>
        <taxon>Candidatus Moduliflexaceae</taxon>
    </lineage>
</organism>
<evidence type="ECO:0000256" key="1">
    <source>
        <dbReference type="SAM" id="MobiDB-lite"/>
    </source>
</evidence>
<proteinExistence type="predicted"/>
<dbReference type="EMBL" id="DF820456">
    <property type="protein sequence ID" value="GAK50386.1"/>
    <property type="molecule type" value="Genomic_DNA"/>
</dbReference>
<feature type="region of interest" description="Disordered" evidence="1">
    <location>
        <begin position="113"/>
        <end position="142"/>
    </location>
</feature>
<dbReference type="HOGENOM" id="CLU_1552271_0_0_0"/>
<reference evidence="2" key="1">
    <citation type="journal article" date="2015" name="PeerJ">
        <title>First genomic representation of candidate bacterial phylum KSB3 points to enhanced environmental sensing as a trigger of wastewater bulking.</title>
        <authorList>
            <person name="Sekiguchi Y."/>
            <person name="Ohashi A."/>
            <person name="Parks D.H."/>
            <person name="Yamauchi T."/>
            <person name="Tyson G.W."/>
            <person name="Hugenholtz P."/>
        </authorList>
    </citation>
    <scope>NUCLEOTIDE SEQUENCE [LARGE SCALE GENOMIC DNA]</scope>
</reference>
<dbReference type="AlphaFoldDB" id="A0A0S6VSP4"/>
<accession>A0A0S6VSP4</accession>
<protein>
    <submittedName>
        <fullName evidence="2">Uncharacterized protein</fullName>
    </submittedName>
</protein>
<feature type="compositionally biased region" description="Basic and acidic residues" evidence="1">
    <location>
        <begin position="113"/>
        <end position="123"/>
    </location>
</feature>
<name>A0A0S6VSP4_9BACT</name>